<dbReference type="Proteomes" id="UP000663829">
    <property type="component" value="Unassembled WGS sequence"/>
</dbReference>
<comment type="caution">
    <text evidence="1">The sequence shown here is derived from an EMBL/GenBank/DDBJ whole genome shotgun (WGS) entry which is preliminary data.</text>
</comment>
<keyword evidence="3" id="KW-1185">Reference proteome</keyword>
<evidence type="ECO:0000313" key="3">
    <source>
        <dbReference type="Proteomes" id="UP000663829"/>
    </source>
</evidence>
<reference evidence="1" key="1">
    <citation type="submission" date="2021-02" db="EMBL/GenBank/DDBJ databases">
        <authorList>
            <person name="Nowell W R."/>
        </authorList>
    </citation>
    <scope>NUCLEOTIDE SEQUENCE</scope>
</reference>
<protein>
    <recommendedName>
        <fullName evidence="4">MULE transposase domain-containing protein</fullName>
    </recommendedName>
</protein>
<evidence type="ECO:0000313" key="2">
    <source>
        <dbReference type="EMBL" id="CAF4471721.1"/>
    </source>
</evidence>
<organism evidence="1 3">
    <name type="scientific">Didymodactylos carnosus</name>
    <dbReference type="NCBI Taxonomy" id="1234261"/>
    <lineage>
        <taxon>Eukaryota</taxon>
        <taxon>Metazoa</taxon>
        <taxon>Spiralia</taxon>
        <taxon>Gnathifera</taxon>
        <taxon>Rotifera</taxon>
        <taxon>Eurotatoria</taxon>
        <taxon>Bdelloidea</taxon>
        <taxon>Philodinida</taxon>
        <taxon>Philodinidae</taxon>
        <taxon>Didymodactylos</taxon>
    </lineage>
</organism>
<evidence type="ECO:0008006" key="4">
    <source>
        <dbReference type="Google" id="ProtNLM"/>
    </source>
</evidence>
<dbReference type="EMBL" id="CAJNOQ010034835">
    <property type="protein sequence ID" value="CAF1596671.1"/>
    <property type="molecule type" value="Genomic_DNA"/>
</dbReference>
<name>A0A816AIK2_9BILA</name>
<proteinExistence type="predicted"/>
<dbReference type="EMBL" id="CAJOBC010101141">
    <property type="protein sequence ID" value="CAF4471721.1"/>
    <property type="molecule type" value="Genomic_DNA"/>
</dbReference>
<sequence>MSSRSGRRVGWLRNFSRNQCCDEFGSTEQLDILQSVDDFLVDGTFKLNLHHTGILDHLCFMLDFEQACINVLDASFPHIALSGCYFHLRQSIHRQIQSLGYQTQYQNDPIFAHNIPKIAAALAFIHPDVVINAFERLSSNLGDEMIPSTIEMIPFIYKKNNILLIKLTCLARHNEDR</sequence>
<accession>A0A816AIK2</accession>
<gene>
    <name evidence="1" type="ORF">GPM918_LOCUS42138</name>
    <name evidence="2" type="ORF">SRO942_LOCUS43324</name>
</gene>
<dbReference type="Proteomes" id="UP000681722">
    <property type="component" value="Unassembled WGS sequence"/>
</dbReference>
<dbReference type="AlphaFoldDB" id="A0A816AIK2"/>
<dbReference type="OrthoDB" id="90756at2759"/>
<evidence type="ECO:0000313" key="1">
    <source>
        <dbReference type="EMBL" id="CAF1596671.1"/>
    </source>
</evidence>